<evidence type="ECO:0000256" key="2">
    <source>
        <dbReference type="ARBA" id="ARBA00022692"/>
    </source>
</evidence>
<feature type="transmembrane region" description="Helical" evidence="6">
    <location>
        <begin position="237"/>
        <end position="258"/>
    </location>
</feature>
<feature type="transmembrane region" description="Helical" evidence="6">
    <location>
        <begin position="96"/>
        <end position="113"/>
    </location>
</feature>
<dbReference type="Proteomes" id="UP000675920">
    <property type="component" value="Unplaced"/>
</dbReference>
<evidence type="ECO:0000313" key="8">
    <source>
        <dbReference type="Proteomes" id="UP000675920"/>
    </source>
</evidence>
<evidence type="ECO:0000256" key="6">
    <source>
        <dbReference type="SAM" id="Phobius"/>
    </source>
</evidence>
<dbReference type="AlphaFoldDB" id="A0A8B6X8Q2"/>
<feature type="transmembrane region" description="Helical" evidence="6">
    <location>
        <begin position="264"/>
        <end position="285"/>
    </location>
</feature>
<dbReference type="Pfam" id="PF00892">
    <property type="entry name" value="EamA"/>
    <property type="match status" value="1"/>
</dbReference>
<feature type="transmembrane region" description="Helical" evidence="6">
    <location>
        <begin position="125"/>
        <end position="143"/>
    </location>
</feature>
<protein>
    <submittedName>
        <fullName evidence="9">DMT family transporter</fullName>
    </submittedName>
</protein>
<feature type="transmembrane region" description="Helical" evidence="6">
    <location>
        <begin position="210"/>
        <end position="230"/>
    </location>
</feature>
<dbReference type="PANTHER" id="PTHR22911:SF6">
    <property type="entry name" value="SOLUTE CARRIER FAMILY 35 MEMBER G1"/>
    <property type="match status" value="1"/>
</dbReference>
<feature type="domain" description="EamA" evidence="7">
    <location>
        <begin position="4"/>
        <end position="138"/>
    </location>
</feature>
<evidence type="ECO:0000256" key="1">
    <source>
        <dbReference type="ARBA" id="ARBA00004141"/>
    </source>
</evidence>
<evidence type="ECO:0000256" key="5">
    <source>
        <dbReference type="SAM" id="MobiDB-lite"/>
    </source>
</evidence>
<dbReference type="InterPro" id="IPR000620">
    <property type="entry name" value="EamA_dom"/>
</dbReference>
<keyword evidence="8" id="KW-1185">Reference proteome</keyword>
<evidence type="ECO:0000313" key="9">
    <source>
        <dbReference type="RefSeq" id="WP_051377928.1"/>
    </source>
</evidence>
<evidence type="ECO:0000256" key="4">
    <source>
        <dbReference type="ARBA" id="ARBA00023136"/>
    </source>
</evidence>
<comment type="subcellular location">
    <subcellularLocation>
        <location evidence="1">Membrane</location>
        <topology evidence="1">Multi-pass membrane protein</topology>
    </subcellularLocation>
</comment>
<keyword evidence="4 6" id="KW-0472">Membrane</keyword>
<feature type="compositionally biased region" description="Low complexity" evidence="5">
    <location>
        <begin position="289"/>
        <end position="300"/>
    </location>
</feature>
<proteinExistence type="predicted"/>
<feature type="region of interest" description="Disordered" evidence="5">
    <location>
        <begin position="289"/>
        <end position="309"/>
    </location>
</feature>
<evidence type="ECO:0000256" key="3">
    <source>
        <dbReference type="ARBA" id="ARBA00022989"/>
    </source>
</evidence>
<name>A0A8B6X8Q2_9BURK</name>
<dbReference type="GO" id="GO:0016020">
    <property type="term" value="C:membrane"/>
    <property type="evidence" value="ECO:0007669"/>
    <property type="project" value="UniProtKB-SubCell"/>
</dbReference>
<dbReference type="OrthoDB" id="8524934at2"/>
<dbReference type="SUPFAM" id="SSF103481">
    <property type="entry name" value="Multidrug resistance efflux transporter EmrE"/>
    <property type="match status" value="1"/>
</dbReference>
<dbReference type="InterPro" id="IPR037185">
    <property type="entry name" value="EmrE-like"/>
</dbReference>
<feature type="transmembrane region" description="Helical" evidence="6">
    <location>
        <begin position="33"/>
        <end position="50"/>
    </location>
</feature>
<organism evidence="8 9">
    <name type="scientific">Derxia gummosa DSM 723</name>
    <dbReference type="NCBI Taxonomy" id="1121388"/>
    <lineage>
        <taxon>Bacteria</taxon>
        <taxon>Pseudomonadati</taxon>
        <taxon>Pseudomonadota</taxon>
        <taxon>Betaproteobacteria</taxon>
        <taxon>Burkholderiales</taxon>
        <taxon>Alcaligenaceae</taxon>
        <taxon>Derxia</taxon>
    </lineage>
</organism>
<accession>A0A8B6X8Q2</accession>
<feature type="transmembrane region" description="Helical" evidence="6">
    <location>
        <begin position="149"/>
        <end position="171"/>
    </location>
</feature>
<dbReference type="PANTHER" id="PTHR22911">
    <property type="entry name" value="ACYL-MALONYL CONDENSING ENZYME-RELATED"/>
    <property type="match status" value="1"/>
</dbReference>
<keyword evidence="3 6" id="KW-1133">Transmembrane helix</keyword>
<sequence>MQSLWMLFAALLFSLVAAFVKLAIDQHSPWEILFWRNAIGLLVLLPMALRRAGGLRALAATPHWRGHLSRNVSGTTAVLLWFSTTAFLPLPTALTLNYTSSLFIAVLLVGGALRSGAKGPGRRMLAALAIGFAGIVCVLRPTLGADQWLWAGAGLLSGLLSAWALLSLKYLGRLGEPPTRTVFYFSLSGIAAGAGGMLAFGARWPDGRHLGYLLAVGLLAVVAQIALTHAYGRGKTLLAATLGYSTIVFGSVWGWWFWDELTPPVAWLGIALIAGAGAWSTLLTAQASGADADPDAGLAPEEVDAGRRG</sequence>
<feature type="transmembrane region" description="Helical" evidence="6">
    <location>
        <begin position="183"/>
        <end position="204"/>
    </location>
</feature>
<keyword evidence="2 6" id="KW-0812">Transmembrane</keyword>
<reference evidence="9" key="1">
    <citation type="journal article" date="2001" name="Eur. J. Biochem.">
        <title>The drug/metabolite transporter superfamily.</title>
        <authorList>
            <person name="Jack D.L."/>
            <person name="Yang N.M."/>
            <person name="Saier M.H. Jr."/>
        </authorList>
    </citation>
    <scope>NUCLEOTIDE SEQUENCE</scope>
</reference>
<reference evidence="9" key="2">
    <citation type="submission" date="2025-08" db="UniProtKB">
        <authorList>
            <consortium name="RefSeq"/>
        </authorList>
    </citation>
    <scope>IDENTIFICATION</scope>
</reference>
<evidence type="ECO:0000259" key="7">
    <source>
        <dbReference type="Pfam" id="PF00892"/>
    </source>
</evidence>
<dbReference type="RefSeq" id="WP_051377928.1">
    <property type="nucleotide sequence ID" value="NZ_AXWS01000007.1"/>
</dbReference>